<feature type="compositionally biased region" description="Low complexity" evidence="1">
    <location>
        <begin position="14"/>
        <end position="24"/>
    </location>
</feature>
<feature type="compositionally biased region" description="Gly residues" evidence="1">
    <location>
        <begin position="927"/>
        <end position="936"/>
    </location>
</feature>
<organism evidence="2 3">
    <name type="scientific">Cytospora chrysosperma</name>
    <name type="common">Cytospora canker fungus</name>
    <name type="synonym">Sphaeria chrysosperma</name>
    <dbReference type="NCBI Taxonomy" id="252740"/>
    <lineage>
        <taxon>Eukaryota</taxon>
        <taxon>Fungi</taxon>
        <taxon>Dikarya</taxon>
        <taxon>Ascomycota</taxon>
        <taxon>Pezizomycotina</taxon>
        <taxon>Sordariomycetes</taxon>
        <taxon>Sordariomycetidae</taxon>
        <taxon>Diaporthales</taxon>
        <taxon>Cytosporaceae</taxon>
        <taxon>Cytospora</taxon>
    </lineage>
</organism>
<evidence type="ECO:0000256" key="1">
    <source>
        <dbReference type="SAM" id="MobiDB-lite"/>
    </source>
</evidence>
<name>A0A423VAB4_CYTCH</name>
<proteinExistence type="predicted"/>
<evidence type="ECO:0000313" key="3">
    <source>
        <dbReference type="Proteomes" id="UP000284375"/>
    </source>
</evidence>
<dbReference type="STRING" id="252740.A0A423VAB4"/>
<feature type="compositionally biased region" description="Basic and acidic residues" evidence="1">
    <location>
        <begin position="497"/>
        <end position="506"/>
    </location>
</feature>
<accession>A0A423VAB4</accession>
<feature type="compositionally biased region" description="Polar residues" evidence="1">
    <location>
        <begin position="464"/>
        <end position="477"/>
    </location>
</feature>
<keyword evidence="3" id="KW-1185">Reference proteome</keyword>
<feature type="region of interest" description="Disordered" evidence="1">
    <location>
        <begin position="1"/>
        <end position="53"/>
    </location>
</feature>
<protein>
    <submittedName>
        <fullName evidence="2">Uncharacterized protein</fullName>
    </submittedName>
</protein>
<feature type="region of interest" description="Disordered" evidence="1">
    <location>
        <begin position="915"/>
        <end position="936"/>
    </location>
</feature>
<feature type="region of interest" description="Disordered" evidence="1">
    <location>
        <begin position="799"/>
        <end position="842"/>
    </location>
</feature>
<comment type="caution">
    <text evidence="2">The sequence shown here is derived from an EMBL/GenBank/DDBJ whole genome shotgun (WGS) entry which is preliminary data.</text>
</comment>
<feature type="region of interest" description="Disordered" evidence="1">
    <location>
        <begin position="92"/>
        <end position="120"/>
    </location>
</feature>
<dbReference type="OrthoDB" id="206201at2759"/>
<reference evidence="2 3" key="1">
    <citation type="submission" date="2015-09" db="EMBL/GenBank/DDBJ databases">
        <title>Host preference determinants of Valsa canker pathogens revealed by comparative genomics.</title>
        <authorList>
            <person name="Yin Z."/>
            <person name="Huang L."/>
        </authorList>
    </citation>
    <scope>NUCLEOTIDE SEQUENCE [LARGE SCALE GENOMIC DNA]</scope>
    <source>
        <strain evidence="2 3">YSFL</strain>
    </source>
</reference>
<feature type="compositionally biased region" description="Basic and acidic residues" evidence="1">
    <location>
        <begin position="347"/>
        <end position="356"/>
    </location>
</feature>
<gene>
    <name evidence="2" type="ORF">VSDG_09586</name>
</gene>
<feature type="region of interest" description="Disordered" evidence="1">
    <location>
        <begin position="457"/>
        <end position="506"/>
    </location>
</feature>
<sequence length="936" mass="102045">MRTAAPECPDIPQRRSIYRSQSSQNIAHRPHSVLRNTQNIQLPDRGSSVGKTVATHEPGLSQAYLQALAPDYEQYTPEDDVASMPSSYRRIRKTRSMYTPRNSVKNGDGENTGVAQESSATYNAQKVNSATSFSRYSFLNRKQVDSRPNTSTLTATKSMSFLRHKRERMNTSSSAQDSACGSSPALDVHETSLRSRLLLPKPSRLFGSKGRGVGMDSPKASRSNSPTGVLPTSATGASLTLSLSRHGSIKSKARKVSSSFKSRFKSLFVNKSEDDAKLPAQQIEAQRTHVSGIYDDNPWTTTTVGFGHDRERSSLSRVSTRVPSLHAVPSSERLRSRRGSIGSLGGESRKLSDEKSRVTSWASTEINTVIAHDTQDSIEEWDKQHLSIINEHGLHAPSPSSGCQQLGLQTITSQEELGPSAAVDRLPPGATVDSQRVYSALMKKMTETRQLAEIVEQQRKSSDNSDPFRTLSPSSTVDSRHSSDAVAHGNCSLPQEPHCEPGKEDDEYHLRSRSISCTTKSSHKAIPNLVAGDHRVLSRPIHLTPKGKNVPAARSITDRSSAFFGTPTSHLFRTTSPYRRSLQEAIRVENERHEPSIDTTETVATTPARNVAGKAAYSESNYSEGTQIHKVEMKREFPVAGHSDSKDAHGDVSLLTDAPTYYPTGQRHISNASSIGWKASLAADVEKLEKSPNSPTKVTGRASEVEYALPTMPRSFGRGHVREAAQIFSYDEDEYNSTPAVRIPTNPTTPLATIDSNVVKLSPQQRSVLRTTPPSATTLQENEVPASFEVKTLASLGEGNTSCILPKDAMRPRASPLDSDESCRDRELGFRPETPTQGPAIRQTKSLARLQSFSRVREPQTGSPYPPPSSTIRLMRKEAGRLEPNTVSASAVGSPAFSGAFERHFGSLSCRLGGEMAEKENQSPQYGGNGGSDVEG</sequence>
<dbReference type="EMBL" id="LJZO01000075">
    <property type="protein sequence ID" value="ROV87792.1"/>
    <property type="molecule type" value="Genomic_DNA"/>
</dbReference>
<feature type="compositionally biased region" description="Polar residues" evidence="1">
    <location>
        <begin position="96"/>
        <end position="105"/>
    </location>
</feature>
<feature type="region of interest" description="Disordered" evidence="1">
    <location>
        <begin position="202"/>
        <end position="234"/>
    </location>
</feature>
<feature type="region of interest" description="Disordered" evidence="1">
    <location>
        <begin position="305"/>
        <end position="356"/>
    </location>
</feature>
<feature type="compositionally biased region" description="Basic and acidic residues" evidence="1">
    <location>
        <begin position="821"/>
        <end position="830"/>
    </location>
</feature>
<dbReference type="AlphaFoldDB" id="A0A423VAB4"/>
<dbReference type="Proteomes" id="UP000284375">
    <property type="component" value="Unassembled WGS sequence"/>
</dbReference>
<evidence type="ECO:0000313" key="2">
    <source>
        <dbReference type="EMBL" id="ROV87792.1"/>
    </source>
</evidence>